<keyword evidence="7" id="KW-1185">Reference proteome</keyword>
<feature type="domain" description="N-acetylmuramoyl-L-alanine amidase" evidence="5">
    <location>
        <begin position="24"/>
        <end position="160"/>
    </location>
</feature>
<dbReference type="PANTHER" id="PTHR30417">
    <property type="entry name" value="N-ACETYLMURAMOYL-L-ALANINE AMIDASE AMID"/>
    <property type="match status" value="1"/>
</dbReference>
<evidence type="ECO:0000256" key="2">
    <source>
        <dbReference type="ARBA" id="ARBA00011901"/>
    </source>
</evidence>
<evidence type="ECO:0000256" key="4">
    <source>
        <dbReference type="ARBA" id="ARBA00023316"/>
    </source>
</evidence>
<dbReference type="InterPro" id="IPR002502">
    <property type="entry name" value="Amidase_domain"/>
</dbReference>
<dbReference type="InterPro" id="IPR036505">
    <property type="entry name" value="Amidase/PGRP_sf"/>
</dbReference>
<dbReference type="EMBL" id="CP122566">
    <property type="protein sequence ID" value="WGH94179.1"/>
    <property type="molecule type" value="Genomic_DNA"/>
</dbReference>
<evidence type="ECO:0000259" key="5">
    <source>
        <dbReference type="SMART" id="SM00644"/>
    </source>
</evidence>
<accession>A0AAJ6AQS3</accession>
<dbReference type="Gene3D" id="3.40.80.10">
    <property type="entry name" value="Peptidoglycan recognition protein-like"/>
    <property type="match status" value="1"/>
</dbReference>
<dbReference type="CDD" id="cd06583">
    <property type="entry name" value="PGRP"/>
    <property type="match status" value="1"/>
</dbReference>
<dbReference type="GO" id="GO:0071555">
    <property type="term" value="P:cell wall organization"/>
    <property type="evidence" value="ECO:0007669"/>
    <property type="project" value="UniProtKB-KW"/>
</dbReference>
<proteinExistence type="predicted"/>
<evidence type="ECO:0000313" key="7">
    <source>
        <dbReference type="Proteomes" id="UP001224674"/>
    </source>
</evidence>
<dbReference type="RefSeq" id="WP_122548832.1">
    <property type="nucleotide sequence ID" value="NZ_CP122565.1"/>
</dbReference>
<name>A0AAJ6AQS3_9MICC</name>
<dbReference type="GO" id="GO:0008745">
    <property type="term" value="F:N-acetylmuramoyl-L-alanine amidase activity"/>
    <property type="evidence" value="ECO:0007669"/>
    <property type="project" value="UniProtKB-EC"/>
</dbReference>
<dbReference type="Pfam" id="PF01510">
    <property type="entry name" value="Amidase_2"/>
    <property type="match status" value="1"/>
</dbReference>
<dbReference type="SMART" id="SM00644">
    <property type="entry name" value="Ami_2"/>
    <property type="match status" value="1"/>
</dbReference>
<dbReference type="Proteomes" id="UP001224674">
    <property type="component" value="Chromosome"/>
</dbReference>
<reference evidence="6 7" key="1">
    <citation type="submission" date="2023-03" db="EMBL/GenBank/DDBJ databases">
        <title>Complete genome sequences of several Auritidibacter ignavus strains isolated from ear infections.</title>
        <authorList>
            <person name="Baehr T."/>
            <person name="Baumhoegger A.M."/>
        </authorList>
    </citation>
    <scope>NUCLEOTIDE SEQUENCE [LARGE SCALE GENOMIC DNA]</scope>
    <source>
        <strain evidence="6 7">BABAE-6</strain>
    </source>
</reference>
<sequence>MVMYTGLARVARKTGYPVVEVKGWKRRGYGQMSGARSVMCHHTAGPRNGNYPSLGVVRDGRPGIPGPLAHYGLGRDGTIYVIAAGRANHAGKVSHTNYTNSYSIGIEAENTGRGEQWGSAQMDAYVKLCAELCKEFRLDMSRVIGHKEAAVPRGRKVDPTFNMTTFRNAVKRGYWKTPTTTPTATPSTKKGSWFDMATKDDLRQVLREERKQAWLYKGKNEDWDTYAYLRKTHRLLENLSDTVGRKVWSYKNHLTDTDIYAFVRATHRQVMAAQGEREGLLKAVEALAAGKKINLEEVREAAEKGVSDALGSLEADVTLTVSAGQDEEREQEERKE</sequence>
<dbReference type="AlphaFoldDB" id="A0AAJ6AQS3"/>
<gene>
    <name evidence="6" type="ORF">QDX21_05135</name>
</gene>
<protein>
    <recommendedName>
        <fullName evidence="2">N-acetylmuramoyl-L-alanine amidase</fullName>
        <ecNumber evidence="2">3.5.1.28</ecNumber>
    </recommendedName>
</protein>
<dbReference type="GO" id="GO:0009254">
    <property type="term" value="P:peptidoglycan turnover"/>
    <property type="evidence" value="ECO:0007669"/>
    <property type="project" value="TreeGrafter"/>
</dbReference>
<keyword evidence="4" id="KW-0961">Cell wall biogenesis/degradation</keyword>
<comment type="catalytic activity">
    <reaction evidence="1">
        <text>Hydrolyzes the link between N-acetylmuramoyl residues and L-amino acid residues in certain cell-wall glycopeptides.</text>
        <dbReference type="EC" id="3.5.1.28"/>
    </reaction>
</comment>
<dbReference type="SUPFAM" id="SSF55846">
    <property type="entry name" value="N-acetylmuramoyl-L-alanine amidase-like"/>
    <property type="match status" value="1"/>
</dbReference>
<evidence type="ECO:0000256" key="3">
    <source>
        <dbReference type="ARBA" id="ARBA00022801"/>
    </source>
</evidence>
<evidence type="ECO:0000313" key="6">
    <source>
        <dbReference type="EMBL" id="WGH94179.1"/>
    </source>
</evidence>
<keyword evidence="3" id="KW-0378">Hydrolase</keyword>
<dbReference type="InterPro" id="IPR051206">
    <property type="entry name" value="NAMLAA_amidase_2"/>
</dbReference>
<organism evidence="6 7">
    <name type="scientific">Auritidibacter ignavus</name>
    <dbReference type="NCBI Taxonomy" id="678932"/>
    <lineage>
        <taxon>Bacteria</taxon>
        <taxon>Bacillati</taxon>
        <taxon>Actinomycetota</taxon>
        <taxon>Actinomycetes</taxon>
        <taxon>Micrococcales</taxon>
        <taxon>Micrococcaceae</taxon>
        <taxon>Auritidibacter</taxon>
    </lineage>
</organism>
<dbReference type="GO" id="GO:0009253">
    <property type="term" value="P:peptidoglycan catabolic process"/>
    <property type="evidence" value="ECO:0007669"/>
    <property type="project" value="InterPro"/>
</dbReference>
<dbReference type="EC" id="3.5.1.28" evidence="2"/>
<evidence type="ECO:0000256" key="1">
    <source>
        <dbReference type="ARBA" id="ARBA00001561"/>
    </source>
</evidence>
<dbReference type="PANTHER" id="PTHR30417:SF1">
    <property type="entry name" value="N-ACETYLMURAMOYL-L-ALANINE AMIDASE AMID"/>
    <property type="match status" value="1"/>
</dbReference>